<accession>A0A8E2JDC3</accession>
<evidence type="ECO:0000313" key="1">
    <source>
        <dbReference type="EMBL" id="OCK78344.1"/>
    </source>
</evidence>
<reference evidence="1 2" key="1">
    <citation type="journal article" date="2016" name="Nat. Commun.">
        <title>Ectomycorrhizal ecology is imprinted in the genome of the dominant symbiotic fungus Cenococcum geophilum.</title>
        <authorList>
            <consortium name="DOE Joint Genome Institute"/>
            <person name="Peter M."/>
            <person name="Kohler A."/>
            <person name="Ohm R.A."/>
            <person name="Kuo A."/>
            <person name="Krutzmann J."/>
            <person name="Morin E."/>
            <person name="Arend M."/>
            <person name="Barry K.W."/>
            <person name="Binder M."/>
            <person name="Choi C."/>
            <person name="Clum A."/>
            <person name="Copeland A."/>
            <person name="Grisel N."/>
            <person name="Haridas S."/>
            <person name="Kipfer T."/>
            <person name="LaButti K."/>
            <person name="Lindquist E."/>
            <person name="Lipzen A."/>
            <person name="Maire R."/>
            <person name="Meier B."/>
            <person name="Mihaltcheva S."/>
            <person name="Molinier V."/>
            <person name="Murat C."/>
            <person name="Poggeler S."/>
            <person name="Quandt C.A."/>
            <person name="Sperisen C."/>
            <person name="Tritt A."/>
            <person name="Tisserant E."/>
            <person name="Crous P.W."/>
            <person name="Henrissat B."/>
            <person name="Nehls U."/>
            <person name="Egli S."/>
            <person name="Spatafora J.W."/>
            <person name="Grigoriev I.V."/>
            <person name="Martin F.M."/>
        </authorList>
    </citation>
    <scope>NUCLEOTIDE SEQUENCE [LARGE SCALE GENOMIC DNA]</scope>
    <source>
        <strain evidence="1 2">CBS 459.81</strain>
    </source>
</reference>
<dbReference type="EMBL" id="KV745066">
    <property type="protein sequence ID" value="OCK78344.1"/>
    <property type="molecule type" value="Genomic_DNA"/>
</dbReference>
<keyword evidence="2" id="KW-1185">Reference proteome</keyword>
<evidence type="ECO:0000313" key="2">
    <source>
        <dbReference type="Proteomes" id="UP000250266"/>
    </source>
</evidence>
<dbReference type="Proteomes" id="UP000250266">
    <property type="component" value="Unassembled WGS sequence"/>
</dbReference>
<proteinExistence type="predicted"/>
<protein>
    <submittedName>
        <fullName evidence="1">Uncharacterized protein</fullName>
    </submittedName>
</protein>
<sequence length="78" mass="7961">MPPNSKIKTEGNIYDVGSDGIGLASIWIGCGAPSGSDLDAGVTWIEANGTPSASQLIPHREGGWALCSRCAVNSESGE</sequence>
<dbReference type="AlphaFoldDB" id="A0A8E2JDC3"/>
<organism evidence="1 2">
    <name type="scientific">Lepidopterella palustris CBS 459.81</name>
    <dbReference type="NCBI Taxonomy" id="1314670"/>
    <lineage>
        <taxon>Eukaryota</taxon>
        <taxon>Fungi</taxon>
        <taxon>Dikarya</taxon>
        <taxon>Ascomycota</taxon>
        <taxon>Pezizomycotina</taxon>
        <taxon>Dothideomycetes</taxon>
        <taxon>Pleosporomycetidae</taxon>
        <taxon>Mytilinidiales</taxon>
        <taxon>Argynnaceae</taxon>
        <taxon>Lepidopterella</taxon>
    </lineage>
</organism>
<name>A0A8E2JDC3_9PEZI</name>
<gene>
    <name evidence="1" type="ORF">K432DRAFT_96030</name>
</gene>
<dbReference type="PROSITE" id="PS51257">
    <property type="entry name" value="PROKAR_LIPOPROTEIN"/>
    <property type="match status" value="1"/>
</dbReference>